<proteinExistence type="predicted"/>
<dbReference type="EMBL" id="SLUM01000002">
    <property type="protein sequence ID" value="TCL61271.1"/>
    <property type="molecule type" value="Genomic_DNA"/>
</dbReference>
<feature type="transmembrane region" description="Helical" evidence="1">
    <location>
        <begin position="77"/>
        <end position="94"/>
    </location>
</feature>
<reference evidence="2 5" key="3">
    <citation type="submission" date="2023-06" db="EMBL/GenBank/DDBJ databases">
        <title>Identification and characterization of horizontal gene transfer across gut microbiota members of farm animals based on homology search.</title>
        <authorList>
            <person name="Schwarzerova J."/>
            <person name="Nykrynova M."/>
            <person name="Jureckova K."/>
            <person name="Cejkova D."/>
            <person name="Rychlik I."/>
        </authorList>
    </citation>
    <scope>NUCLEOTIDE SEQUENCE [LARGE SCALE GENOMIC DNA]</scope>
    <source>
        <strain evidence="2 5">ET340</strain>
    </source>
</reference>
<evidence type="ECO:0000313" key="3">
    <source>
        <dbReference type="EMBL" id="TCL61271.1"/>
    </source>
</evidence>
<accession>A0A4R1R6Q5</accession>
<organism evidence="3 4">
    <name type="scientific">Allofournierella massiliensis</name>
    <dbReference type="NCBI Taxonomy" id="1650663"/>
    <lineage>
        <taxon>Bacteria</taxon>
        <taxon>Bacillati</taxon>
        <taxon>Bacillota</taxon>
        <taxon>Clostridia</taxon>
        <taxon>Eubacteriales</taxon>
        <taxon>Oscillospiraceae</taxon>
        <taxon>Allofournierella</taxon>
    </lineage>
</organism>
<comment type="caution">
    <text evidence="3">The sequence shown here is derived from an EMBL/GenBank/DDBJ whole genome shotgun (WGS) entry which is preliminary data.</text>
</comment>
<dbReference type="OrthoDB" id="1861475at2"/>
<dbReference type="EMBL" id="JAUDCL010000029">
    <property type="protein sequence ID" value="MDM8202163.1"/>
    <property type="molecule type" value="Genomic_DNA"/>
</dbReference>
<feature type="transmembrane region" description="Helical" evidence="1">
    <location>
        <begin position="106"/>
        <end position="129"/>
    </location>
</feature>
<dbReference type="STRING" id="1650663.GCA_001486665_02842"/>
<keyword evidence="1" id="KW-0472">Membrane</keyword>
<dbReference type="Proteomes" id="UP001529380">
    <property type="component" value="Unassembled WGS sequence"/>
</dbReference>
<gene>
    <name evidence="3" type="ORF">EDD77_1028</name>
    <name evidence="2" type="ORF">QUW08_12805</name>
</gene>
<sequence>MRRRQSGRVALCGVMCGLSIVLMLSGSIIPFATFCAPAMSGLLLMPVAVECGMRLAWVSYGAISVLSVLFVPDKEMAAIFVFFFGCYPLLKAYIQRIPGKALQALVKVAFFNGAVLAMYSVLLFVFPMPSLVDEFAQTARWMLAALLVMGNACFWIYDAALNNLLHVYVLKMQPRLRRML</sequence>
<name>A0A4R1R6Q5_9FIRM</name>
<evidence type="ECO:0000256" key="1">
    <source>
        <dbReference type="SAM" id="Phobius"/>
    </source>
</evidence>
<feature type="transmembrane region" description="Helical" evidence="1">
    <location>
        <begin position="7"/>
        <end position="25"/>
    </location>
</feature>
<dbReference type="RefSeq" id="WP_058966056.1">
    <property type="nucleotide sequence ID" value="NZ_CABKVM010000019.1"/>
</dbReference>
<feature type="transmembrane region" description="Helical" evidence="1">
    <location>
        <begin position="141"/>
        <end position="170"/>
    </location>
</feature>
<evidence type="ECO:0000313" key="5">
    <source>
        <dbReference type="Proteomes" id="UP001529380"/>
    </source>
</evidence>
<keyword evidence="1" id="KW-1133">Transmembrane helix</keyword>
<reference evidence="2 5" key="4">
    <citation type="submission" date="2023-06" db="EMBL/GenBank/DDBJ databases">
        <authorList>
            <person name="Zeman M."/>
            <person name="Kubasova T."/>
            <person name="Jahodarova E."/>
            <person name="Nykrynova M."/>
            <person name="Rychlik I."/>
        </authorList>
    </citation>
    <scope>NUCLEOTIDE SEQUENCE [LARGE SCALE GENOMIC DNA]</scope>
    <source>
        <strain evidence="2 5">ET340</strain>
    </source>
</reference>
<reference evidence="5" key="2">
    <citation type="submission" date="2023-06" db="EMBL/GenBank/DDBJ databases">
        <title>Identification and characterization of horizontal gene transfer across gut microbiota members of farm animals based on homology search.</title>
        <authorList>
            <person name="Zeman M."/>
            <person name="Kubasova T."/>
            <person name="Jahodarova E."/>
            <person name="Nykrynova M."/>
            <person name="Rychlik I."/>
        </authorList>
    </citation>
    <scope>NUCLEOTIDE SEQUENCE [LARGE SCALE GENOMIC DNA]</scope>
    <source>
        <strain evidence="5">ET340</strain>
    </source>
</reference>
<keyword evidence="1" id="KW-0812">Transmembrane</keyword>
<protein>
    <submittedName>
        <fullName evidence="3">Uncharacterized protein</fullName>
    </submittedName>
</protein>
<dbReference type="AlphaFoldDB" id="A0A4R1R6Q5"/>
<keyword evidence="5" id="KW-1185">Reference proteome</keyword>
<evidence type="ECO:0000313" key="4">
    <source>
        <dbReference type="Proteomes" id="UP000295184"/>
    </source>
</evidence>
<reference evidence="3 4" key="1">
    <citation type="submission" date="2019-03" db="EMBL/GenBank/DDBJ databases">
        <title>Genomic Encyclopedia of Type Strains, Phase IV (KMG-IV): sequencing the most valuable type-strain genomes for metagenomic binning, comparative biology and taxonomic classification.</title>
        <authorList>
            <person name="Goeker M."/>
        </authorList>
    </citation>
    <scope>NUCLEOTIDE SEQUENCE [LARGE SCALE GENOMIC DNA]</scope>
    <source>
        <strain evidence="3 4">DSM 100451</strain>
    </source>
</reference>
<evidence type="ECO:0000313" key="2">
    <source>
        <dbReference type="EMBL" id="MDM8202163.1"/>
    </source>
</evidence>
<dbReference type="Proteomes" id="UP000295184">
    <property type="component" value="Unassembled WGS sequence"/>
</dbReference>